<protein>
    <recommendedName>
        <fullName evidence="2">Oligopeptide/dipeptide ABC transporter C-terminal domain-containing protein</fullName>
    </recommendedName>
</protein>
<gene>
    <name evidence="1" type="ORF">S12H4_36008</name>
</gene>
<dbReference type="EMBL" id="BARW01021435">
    <property type="protein sequence ID" value="GAI88719.1"/>
    <property type="molecule type" value="Genomic_DNA"/>
</dbReference>
<sequence length="35" mass="3815">MKSLQAQFGMSIIYITHNLGVIAEISDEVAAMYLG</sequence>
<dbReference type="SUPFAM" id="SSF52540">
    <property type="entry name" value="P-loop containing nucleoside triphosphate hydrolases"/>
    <property type="match status" value="1"/>
</dbReference>
<reference evidence="1" key="1">
    <citation type="journal article" date="2014" name="Front. Microbiol.">
        <title>High frequency of phylogenetically diverse reductive dehalogenase-homologous genes in deep subseafloor sedimentary metagenomes.</title>
        <authorList>
            <person name="Kawai M."/>
            <person name="Futagami T."/>
            <person name="Toyoda A."/>
            <person name="Takaki Y."/>
            <person name="Nishi S."/>
            <person name="Hori S."/>
            <person name="Arai W."/>
            <person name="Tsubouchi T."/>
            <person name="Morono Y."/>
            <person name="Uchiyama I."/>
            <person name="Ito T."/>
            <person name="Fujiyama A."/>
            <person name="Inagaki F."/>
            <person name="Takami H."/>
        </authorList>
    </citation>
    <scope>NUCLEOTIDE SEQUENCE</scope>
    <source>
        <strain evidence="1">Expedition CK06-06</strain>
    </source>
</reference>
<evidence type="ECO:0000313" key="1">
    <source>
        <dbReference type="EMBL" id="GAI88719.1"/>
    </source>
</evidence>
<evidence type="ECO:0008006" key="2">
    <source>
        <dbReference type="Google" id="ProtNLM"/>
    </source>
</evidence>
<name>X1U8S2_9ZZZZ</name>
<organism evidence="1">
    <name type="scientific">marine sediment metagenome</name>
    <dbReference type="NCBI Taxonomy" id="412755"/>
    <lineage>
        <taxon>unclassified sequences</taxon>
        <taxon>metagenomes</taxon>
        <taxon>ecological metagenomes</taxon>
    </lineage>
</organism>
<comment type="caution">
    <text evidence="1">The sequence shown here is derived from an EMBL/GenBank/DDBJ whole genome shotgun (WGS) entry which is preliminary data.</text>
</comment>
<dbReference type="InterPro" id="IPR027417">
    <property type="entry name" value="P-loop_NTPase"/>
</dbReference>
<proteinExistence type="predicted"/>
<dbReference type="Gene3D" id="3.40.50.300">
    <property type="entry name" value="P-loop containing nucleotide triphosphate hydrolases"/>
    <property type="match status" value="1"/>
</dbReference>
<feature type="non-terminal residue" evidence="1">
    <location>
        <position position="35"/>
    </location>
</feature>
<dbReference type="AlphaFoldDB" id="X1U8S2"/>
<accession>X1U8S2</accession>